<accession>A0A0K1JQZ7</accession>
<evidence type="ECO:0000313" key="4">
    <source>
        <dbReference type="Proteomes" id="UP000066480"/>
    </source>
</evidence>
<sequence>MRNITLTAAFMAAAGLTAALGAGPAQADDTTPLQTLQAGAQGALSDQPGAIGAIWDHGTEQTVRAGFNDQFMRVPADPTSQVRIGSNTKLFISTVLLQLEAEHKLSLDDTVDHWLPGWVNANGHDGTKITIRQLLNMTSGIPDYLDILDIQIWYYSDTDIHRIWSPRDLVNRATAVSGGTVGTYDYSNTNYVLAAEIIQAVTGRASGTEIQDRILTPLGMKDTTYPTTDPTLHGNWMHGYFLIRDTSFSSVSLTAGAGNMVSTLHDQAVFHAALLGGKLVPAQQMAELKTTVPIPDAPGNSFGLGIIKAEACGQTAWGYNGAVIGNYTSWIGNDDGTRQVLTANNEYHGIPTKGQGTFATAAVNALCRTTGVSPAIKLQATG</sequence>
<name>A0A0K1JQZ7_9MICO</name>
<evidence type="ECO:0000256" key="1">
    <source>
        <dbReference type="SAM" id="SignalP"/>
    </source>
</evidence>
<dbReference type="InterPro" id="IPR001466">
    <property type="entry name" value="Beta-lactam-related"/>
</dbReference>
<gene>
    <name evidence="3" type="ORF">VV02_20285</name>
</gene>
<keyword evidence="1" id="KW-0732">Signal</keyword>
<dbReference type="EMBL" id="CP011112">
    <property type="protein sequence ID" value="AKU19146.1"/>
    <property type="molecule type" value="Genomic_DNA"/>
</dbReference>
<protein>
    <recommendedName>
        <fullName evidence="2">Beta-lactamase-related domain-containing protein</fullName>
    </recommendedName>
</protein>
<dbReference type="SUPFAM" id="SSF56601">
    <property type="entry name" value="beta-lactamase/transpeptidase-like"/>
    <property type="match status" value="1"/>
</dbReference>
<evidence type="ECO:0000313" key="3">
    <source>
        <dbReference type="EMBL" id="AKU19146.1"/>
    </source>
</evidence>
<organism evidence="3 4">
    <name type="scientific">Luteipulveratus mongoliensis</name>
    <dbReference type="NCBI Taxonomy" id="571913"/>
    <lineage>
        <taxon>Bacteria</taxon>
        <taxon>Bacillati</taxon>
        <taxon>Actinomycetota</taxon>
        <taxon>Actinomycetes</taxon>
        <taxon>Micrococcales</taxon>
        <taxon>Dermacoccaceae</taxon>
        <taxon>Luteipulveratus</taxon>
    </lineage>
</organism>
<dbReference type="STRING" id="571913.VV02_20285"/>
<proteinExistence type="predicted"/>
<feature type="chain" id="PRO_5005462190" description="Beta-lactamase-related domain-containing protein" evidence="1">
    <location>
        <begin position="28"/>
        <end position="382"/>
    </location>
</feature>
<dbReference type="InterPro" id="IPR050491">
    <property type="entry name" value="AmpC-like"/>
</dbReference>
<dbReference type="PANTHER" id="PTHR46825">
    <property type="entry name" value="D-ALANYL-D-ALANINE-CARBOXYPEPTIDASE/ENDOPEPTIDASE AMPH"/>
    <property type="match status" value="1"/>
</dbReference>
<dbReference type="RefSeq" id="WP_169787726.1">
    <property type="nucleotide sequence ID" value="NZ_CP011112.1"/>
</dbReference>
<dbReference type="Proteomes" id="UP000066480">
    <property type="component" value="Chromosome"/>
</dbReference>
<dbReference type="AlphaFoldDB" id="A0A0K1JQZ7"/>
<dbReference type="InterPro" id="IPR012338">
    <property type="entry name" value="Beta-lactam/transpept-like"/>
</dbReference>
<dbReference type="PATRIC" id="fig|571913.6.peg.4112"/>
<keyword evidence="4" id="KW-1185">Reference proteome</keyword>
<dbReference type="PANTHER" id="PTHR46825:SF7">
    <property type="entry name" value="D-ALANYL-D-ALANINE CARBOXYPEPTIDASE"/>
    <property type="match status" value="1"/>
</dbReference>
<reference evidence="3 4" key="1">
    <citation type="submission" date="2015-03" db="EMBL/GenBank/DDBJ databases">
        <title>Luteipulveratus halotolerans sp. nov., a novel actinobacterium (Dermacoccaceae) from Sarawak, Malaysia.</title>
        <authorList>
            <person name="Juboi H."/>
            <person name="Basik A."/>
            <person name="Shamsul S.S."/>
            <person name="Arnold P."/>
            <person name="Schmitt E.K."/>
            <person name="Sanglier J.-J."/>
            <person name="Yeo T."/>
        </authorList>
    </citation>
    <scope>NUCLEOTIDE SEQUENCE [LARGE SCALE GENOMIC DNA]</scope>
    <source>
        <strain evidence="3 4">MN07-A0370</strain>
    </source>
</reference>
<dbReference type="Gene3D" id="3.40.710.10">
    <property type="entry name" value="DD-peptidase/beta-lactamase superfamily"/>
    <property type="match status" value="1"/>
</dbReference>
<dbReference type="KEGG" id="lmoi:VV02_20285"/>
<evidence type="ECO:0000259" key="2">
    <source>
        <dbReference type="Pfam" id="PF00144"/>
    </source>
</evidence>
<dbReference type="Pfam" id="PF00144">
    <property type="entry name" value="Beta-lactamase"/>
    <property type="match status" value="1"/>
</dbReference>
<feature type="signal peptide" evidence="1">
    <location>
        <begin position="1"/>
        <end position="27"/>
    </location>
</feature>
<feature type="domain" description="Beta-lactamase-related" evidence="2">
    <location>
        <begin position="47"/>
        <end position="341"/>
    </location>
</feature>